<keyword evidence="11" id="KW-0732">Signal</keyword>
<dbReference type="Proteomes" id="UP000264492">
    <property type="component" value="Unassembled WGS sequence"/>
</dbReference>
<evidence type="ECO:0000256" key="7">
    <source>
        <dbReference type="ARBA" id="ARBA00023237"/>
    </source>
</evidence>
<dbReference type="Pfam" id="PF00593">
    <property type="entry name" value="TonB_dep_Rec_b-barrel"/>
    <property type="match status" value="1"/>
</dbReference>
<evidence type="ECO:0000256" key="11">
    <source>
        <dbReference type="SAM" id="SignalP"/>
    </source>
</evidence>
<evidence type="ECO:0000256" key="10">
    <source>
        <dbReference type="SAM" id="MobiDB-lite"/>
    </source>
</evidence>
<keyword evidence="5 9" id="KW-0798">TonB box</keyword>
<evidence type="ECO:0000256" key="6">
    <source>
        <dbReference type="ARBA" id="ARBA00023136"/>
    </source>
</evidence>
<dbReference type="InterPro" id="IPR036942">
    <property type="entry name" value="Beta-barrel_TonB_sf"/>
</dbReference>
<evidence type="ECO:0000256" key="5">
    <source>
        <dbReference type="ARBA" id="ARBA00023077"/>
    </source>
</evidence>
<feature type="signal peptide" evidence="11">
    <location>
        <begin position="1"/>
        <end position="32"/>
    </location>
</feature>
<dbReference type="PANTHER" id="PTHR47234:SF1">
    <property type="entry name" value="TONB-DEPENDENT RECEPTOR"/>
    <property type="match status" value="1"/>
</dbReference>
<dbReference type="EMBL" id="QTSU01000001">
    <property type="protein sequence ID" value="RDZ28851.1"/>
    <property type="molecule type" value="Genomic_DNA"/>
</dbReference>
<accession>A0A371K4J8</accession>
<feature type="domain" description="TonB-dependent receptor plug" evidence="13">
    <location>
        <begin position="67"/>
        <end position="184"/>
    </location>
</feature>
<evidence type="ECO:0000256" key="9">
    <source>
        <dbReference type="RuleBase" id="RU003357"/>
    </source>
</evidence>
<feature type="region of interest" description="Disordered" evidence="10">
    <location>
        <begin position="30"/>
        <end position="51"/>
    </location>
</feature>
<dbReference type="AlphaFoldDB" id="A0A371K4J8"/>
<dbReference type="Gene3D" id="2.40.170.20">
    <property type="entry name" value="TonB-dependent receptor, beta-barrel domain"/>
    <property type="match status" value="1"/>
</dbReference>
<dbReference type="SUPFAM" id="SSF56935">
    <property type="entry name" value="Porins"/>
    <property type="match status" value="1"/>
</dbReference>
<organism evidence="14 15">
    <name type="scientific">Lysobacter silvisoli</name>
    <dbReference type="NCBI Taxonomy" id="2293254"/>
    <lineage>
        <taxon>Bacteria</taxon>
        <taxon>Pseudomonadati</taxon>
        <taxon>Pseudomonadota</taxon>
        <taxon>Gammaproteobacteria</taxon>
        <taxon>Lysobacterales</taxon>
        <taxon>Lysobacteraceae</taxon>
        <taxon>Lysobacter</taxon>
    </lineage>
</organism>
<keyword evidence="4 8" id="KW-0812">Transmembrane</keyword>
<keyword evidence="14" id="KW-0675">Receptor</keyword>
<dbReference type="Pfam" id="PF07715">
    <property type="entry name" value="Plug"/>
    <property type="match status" value="1"/>
</dbReference>
<reference evidence="14 15" key="1">
    <citation type="submission" date="2018-08" db="EMBL/GenBank/DDBJ databases">
        <title>Lysobacter sp. zong2l5, whole genome shotgun sequence.</title>
        <authorList>
            <person name="Zhang X."/>
            <person name="Feng G."/>
            <person name="Zhu H."/>
        </authorList>
    </citation>
    <scope>NUCLEOTIDE SEQUENCE [LARGE SCALE GENOMIC DNA]</scope>
    <source>
        <strain evidence="15">zong2l5</strain>
    </source>
</reference>
<keyword evidence="7 8" id="KW-0998">Cell outer membrane</keyword>
<keyword evidence="15" id="KW-1185">Reference proteome</keyword>
<comment type="similarity">
    <text evidence="8 9">Belongs to the TonB-dependent receptor family.</text>
</comment>
<feature type="chain" id="PRO_5017010535" evidence="11">
    <location>
        <begin position="33"/>
        <end position="972"/>
    </location>
</feature>
<dbReference type="RefSeq" id="WP_115858288.1">
    <property type="nucleotide sequence ID" value="NZ_QTSU01000001.1"/>
</dbReference>
<keyword evidence="3 8" id="KW-1134">Transmembrane beta strand</keyword>
<dbReference type="InterPro" id="IPR039426">
    <property type="entry name" value="TonB-dep_rcpt-like"/>
</dbReference>
<evidence type="ECO:0000256" key="3">
    <source>
        <dbReference type="ARBA" id="ARBA00022452"/>
    </source>
</evidence>
<comment type="subcellular location">
    <subcellularLocation>
        <location evidence="1 8">Cell outer membrane</location>
        <topology evidence="1 8">Multi-pass membrane protein</topology>
    </subcellularLocation>
</comment>
<feature type="compositionally biased region" description="Polar residues" evidence="10">
    <location>
        <begin position="30"/>
        <end position="43"/>
    </location>
</feature>
<keyword evidence="2 8" id="KW-0813">Transport</keyword>
<dbReference type="PROSITE" id="PS52016">
    <property type="entry name" value="TONB_DEPENDENT_REC_3"/>
    <property type="match status" value="1"/>
</dbReference>
<evidence type="ECO:0000256" key="4">
    <source>
        <dbReference type="ARBA" id="ARBA00022692"/>
    </source>
</evidence>
<name>A0A371K4J8_9GAMM</name>
<comment type="caution">
    <text evidence="14">The sequence shown here is derived from an EMBL/GenBank/DDBJ whole genome shotgun (WGS) entry which is preliminary data.</text>
</comment>
<keyword evidence="6 8" id="KW-0472">Membrane</keyword>
<sequence>MAVRNAEGLQRSRLTAALISALVLSAAGTASAQDSTSTQNDAPSKQEATDIEGVTVVGSRIKRTEIEGPAPVTVITRADIDREGFQTVGDMLQTLTQNTTASFTGDLGVSGFTPNAQVVNLRNLGPGYTLTLINGRRPAQYPQPYNRDNNVVNVRAIPSAIIERVEVLTGGASAIYGSDAVAGVVNIVLRENYEGNQVRLTAGTTSNGGGDSINVEYTGGATGDRWSAVWALQYGNMEPVFANQRDFLADTRNGPLGPGFTNPALSLIAIRGNTTVNGPANHNAYYPGQAVCDRFGYTTRTTPTRGTYCGSFTQPGSRSISNANEFYSAYGYGTFNLTDTLTLFGSATYYDSAAKASSGTEFWGTSGDRFNITSTGGTNAFYYDPQFGSLIQLQRVFNPFELGGPEAATTKFDESTYDVSAGLMGTFGERFDWEVVGQHAKYEYTADRPRLLAKAVHDYFLGPRLGFSNPTGTGAGIYPIYRLNLDRWTTPFTPEQYRAVSTRVINEGDTTSSTFNFNVSGDLFNLPAGPLGFAGTLEASRQTVDLRSDPRTDPLRPADSQTIYNLVSSGRTEGERNRYAIGAEFRVPIFSMLTAQLAGRYDKYDDITAVDGAFTYNLGLEFRPLDNLLFRGSMATSFRAPDMQLVYAQGAASFAGALDEYACRSGTGAGAALGPRNRAQCNVTADPTIYTVQTTIAGNPNLEEEKGKSYGYGFVWDIMDNMNVSVDYYRIKLEDAASQLGSDYILRSEAACRLGSYSDGRPAPSAAFCQNILGLVTRTVAPGTALDGRIERINDAYINTALQDTSGIDATYRYKLDTDRYGDFDFSLGYSLVLTNKYKQLDDEPLIDYRDLPPEYFYSERSRVRGSITWSKGDWSTTVFGTRFGSAFSNAEVDGVNAAGKPYSRRLQPYMLYNLQVQKKFTENVMAQLSVLNVLDNQYRHDNSETGYPFFNYPIGADPLGRRVYLSLTYKF</sequence>
<gene>
    <name evidence="14" type="ORF">DX914_07010</name>
</gene>
<dbReference type="InterPro" id="IPR012910">
    <property type="entry name" value="Plug_dom"/>
</dbReference>
<protein>
    <submittedName>
        <fullName evidence="14">TonB-dependent receptor</fullName>
    </submittedName>
</protein>
<evidence type="ECO:0000313" key="14">
    <source>
        <dbReference type="EMBL" id="RDZ28851.1"/>
    </source>
</evidence>
<evidence type="ECO:0000259" key="12">
    <source>
        <dbReference type="Pfam" id="PF00593"/>
    </source>
</evidence>
<dbReference type="InterPro" id="IPR037066">
    <property type="entry name" value="Plug_dom_sf"/>
</dbReference>
<evidence type="ECO:0000256" key="2">
    <source>
        <dbReference type="ARBA" id="ARBA00022448"/>
    </source>
</evidence>
<dbReference type="GO" id="GO:0009279">
    <property type="term" value="C:cell outer membrane"/>
    <property type="evidence" value="ECO:0007669"/>
    <property type="project" value="UniProtKB-SubCell"/>
</dbReference>
<dbReference type="Gene3D" id="2.170.130.10">
    <property type="entry name" value="TonB-dependent receptor, plug domain"/>
    <property type="match status" value="1"/>
</dbReference>
<proteinExistence type="inferred from homology"/>
<evidence type="ECO:0000313" key="15">
    <source>
        <dbReference type="Proteomes" id="UP000264492"/>
    </source>
</evidence>
<dbReference type="OrthoDB" id="6276154at2"/>
<dbReference type="InterPro" id="IPR000531">
    <property type="entry name" value="Beta-barrel_TonB"/>
</dbReference>
<evidence type="ECO:0000256" key="8">
    <source>
        <dbReference type="PROSITE-ProRule" id="PRU01360"/>
    </source>
</evidence>
<evidence type="ECO:0000256" key="1">
    <source>
        <dbReference type="ARBA" id="ARBA00004571"/>
    </source>
</evidence>
<feature type="domain" description="TonB-dependent receptor-like beta-barrel" evidence="12">
    <location>
        <begin position="377"/>
        <end position="934"/>
    </location>
</feature>
<evidence type="ECO:0000259" key="13">
    <source>
        <dbReference type="Pfam" id="PF07715"/>
    </source>
</evidence>
<dbReference type="PANTHER" id="PTHR47234">
    <property type="match status" value="1"/>
</dbReference>